<evidence type="ECO:0000313" key="2">
    <source>
        <dbReference type="Proteomes" id="UP000237105"/>
    </source>
</evidence>
<sequence>MLLTKTTGYTLALGAIVDPPLASTSPFYPVTSPRLTKLPELQDMITQIVRHPSLIPTILLGLSRYLSRVLKI</sequence>
<accession>A0A2P5CYA4</accession>
<reference evidence="2" key="1">
    <citation type="submission" date="2016-06" db="EMBL/GenBank/DDBJ databases">
        <title>Parallel loss of symbiosis genes in relatives of nitrogen-fixing non-legume Parasponia.</title>
        <authorList>
            <person name="Van Velzen R."/>
            <person name="Holmer R."/>
            <person name="Bu F."/>
            <person name="Rutten L."/>
            <person name="Van Zeijl A."/>
            <person name="Liu W."/>
            <person name="Santuari L."/>
            <person name="Cao Q."/>
            <person name="Sharma T."/>
            <person name="Shen D."/>
            <person name="Roswanjaya Y."/>
            <person name="Wardhani T."/>
            <person name="Kalhor M.S."/>
            <person name="Jansen J."/>
            <person name="Van den Hoogen J."/>
            <person name="Gungor B."/>
            <person name="Hartog M."/>
            <person name="Hontelez J."/>
            <person name="Verver J."/>
            <person name="Yang W.-C."/>
            <person name="Schijlen E."/>
            <person name="Repin R."/>
            <person name="Schilthuizen M."/>
            <person name="Schranz E."/>
            <person name="Heidstra R."/>
            <person name="Miyata K."/>
            <person name="Fedorova E."/>
            <person name="Kohlen W."/>
            <person name="Bisseling T."/>
            <person name="Smit S."/>
            <person name="Geurts R."/>
        </authorList>
    </citation>
    <scope>NUCLEOTIDE SEQUENCE [LARGE SCALE GENOMIC DNA]</scope>
    <source>
        <strain evidence="2">cv. WU1-14</strain>
    </source>
</reference>
<comment type="caution">
    <text evidence="1">The sequence shown here is derived from an EMBL/GenBank/DDBJ whole genome shotgun (WGS) entry which is preliminary data.</text>
</comment>
<gene>
    <name evidence="1" type="ORF">PanWU01x14_112570</name>
</gene>
<dbReference type="AlphaFoldDB" id="A0A2P5CYA4"/>
<keyword evidence="2" id="KW-1185">Reference proteome</keyword>
<name>A0A2P5CYA4_PARAD</name>
<evidence type="ECO:0000313" key="1">
    <source>
        <dbReference type="EMBL" id="PON66030.1"/>
    </source>
</evidence>
<dbReference type="Proteomes" id="UP000237105">
    <property type="component" value="Unassembled WGS sequence"/>
</dbReference>
<dbReference type="EMBL" id="JXTB01000083">
    <property type="protein sequence ID" value="PON66030.1"/>
    <property type="molecule type" value="Genomic_DNA"/>
</dbReference>
<proteinExistence type="predicted"/>
<organism evidence="1 2">
    <name type="scientific">Parasponia andersonii</name>
    <name type="common">Sponia andersonii</name>
    <dbReference type="NCBI Taxonomy" id="3476"/>
    <lineage>
        <taxon>Eukaryota</taxon>
        <taxon>Viridiplantae</taxon>
        <taxon>Streptophyta</taxon>
        <taxon>Embryophyta</taxon>
        <taxon>Tracheophyta</taxon>
        <taxon>Spermatophyta</taxon>
        <taxon>Magnoliopsida</taxon>
        <taxon>eudicotyledons</taxon>
        <taxon>Gunneridae</taxon>
        <taxon>Pentapetalae</taxon>
        <taxon>rosids</taxon>
        <taxon>fabids</taxon>
        <taxon>Rosales</taxon>
        <taxon>Cannabaceae</taxon>
        <taxon>Parasponia</taxon>
    </lineage>
</organism>
<protein>
    <submittedName>
        <fullName evidence="1">Uncharacterized protein</fullName>
    </submittedName>
</protein>